<protein>
    <recommendedName>
        <fullName evidence="2 4">acylphosphatase</fullName>
        <ecNumber evidence="2 4">3.6.1.7</ecNumber>
    </recommendedName>
</protein>
<evidence type="ECO:0000256" key="1">
    <source>
        <dbReference type="ARBA" id="ARBA00005614"/>
    </source>
</evidence>
<proteinExistence type="inferred from homology"/>
<dbReference type="PANTHER" id="PTHR47268">
    <property type="entry name" value="ACYLPHOSPHATASE"/>
    <property type="match status" value="1"/>
</dbReference>
<dbReference type="HOGENOM" id="CLU_141932_2_1_7"/>
<name>D3UGV0_HELM1</name>
<dbReference type="eggNOG" id="COG1254">
    <property type="taxonomic scope" value="Bacteria"/>
</dbReference>
<dbReference type="InterPro" id="IPR001792">
    <property type="entry name" value="Acylphosphatase-like_dom"/>
</dbReference>
<dbReference type="RefSeq" id="WP_013022812.1">
    <property type="nucleotide sequence ID" value="NC_013949.1"/>
</dbReference>
<dbReference type="EC" id="3.6.1.7" evidence="2 4"/>
<evidence type="ECO:0000256" key="3">
    <source>
        <dbReference type="ARBA" id="ARBA00047645"/>
    </source>
</evidence>
<dbReference type="Pfam" id="PF00708">
    <property type="entry name" value="Acylphosphatase"/>
    <property type="match status" value="1"/>
</dbReference>
<feature type="active site" evidence="4">
    <location>
        <position position="35"/>
    </location>
</feature>
<feature type="active site" evidence="4">
    <location>
        <position position="17"/>
    </location>
</feature>
<evidence type="ECO:0000256" key="5">
    <source>
        <dbReference type="RuleBase" id="RU004168"/>
    </source>
</evidence>
<evidence type="ECO:0000256" key="4">
    <source>
        <dbReference type="PROSITE-ProRule" id="PRU00520"/>
    </source>
</evidence>
<gene>
    <name evidence="7" type="ordered locus">HMU04590</name>
</gene>
<feature type="domain" description="Acylphosphatase-like" evidence="6">
    <location>
        <begin position="2"/>
        <end position="89"/>
    </location>
</feature>
<accession>D3UGV0</accession>
<evidence type="ECO:0000313" key="8">
    <source>
        <dbReference type="Proteomes" id="UP000001522"/>
    </source>
</evidence>
<dbReference type="SUPFAM" id="SSF54975">
    <property type="entry name" value="Acylphosphatase/BLUF domain-like"/>
    <property type="match status" value="1"/>
</dbReference>
<evidence type="ECO:0000256" key="2">
    <source>
        <dbReference type="ARBA" id="ARBA00012150"/>
    </source>
</evidence>
<dbReference type="InterPro" id="IPR020456">
    <property type="entry name" value="Acylphosphatase"/>
</dbReference>
<dbReference type="InterPro" id="IPR036046">
    <property type="entry name" value="Acylphosphatase-like_dom_sf"/>
</dbReference>
<comment type="similarity">
    <text evidence="1 5">Belongs to the acylphosphatase family.</text>
</comment>
<dbReference type="GO" id="GO:0003998">
    <property type="term" value="F:acylphosphatase activity"/>
    <property type="evidence" value="ECO:0007669"/>
    <property type="project" value="UniProtKB-EC"/>
</dbReference>
<keyword evidence="4" id="KW-0378">Hydrolase</keyword>
<keyword evidence="8" id="KW-1185">Reference proteome</keyword>
<organism evidence="7 8">
    <name type="scientific">Helicobacter mustelae (strain ATCC 43772 / CCUG 25715 / CIP 103759 / LMG 18044 / NCTC 12198 / R85-136P)</name>
    <name type="common">Campylobacter mustelae</name>
    <dbReference type="NCBI Taxonomy" id="679897"/>
    <lineage>
        <taxon>Bacteria</taxon>
        <taxon>Pseudomonadati</taxon>
        <taxon>Campylobacterota</taxon>
        <taxon>Epsilonproteobacteria</taxon>
        <taxon>Campylobacterales</taxon>
        <taxon>Helicobacteraceae</taxon>
        <taxon>Helicobacter</taxon>
    </lineage>
</organism>
<dbReference type="Gene3D" id="3.30.70.100">
    <property type="match status" value="1"/>
</dbReference>
<dbReference type="KEGG" id="hms:HMU04590"/>
<evidence type="ECO:0000259" key="6">
    <source>
        <dbReference type="PROSITE" id="PS51160"/>
    </source>
</evidence>
<comment type="catalytic activity">
    <reaction evidence="3 4">
        <text>an acyl phosphate + H2O = a carboxylate + phosphate + H(+)</text>
        <dbReference type="Rhea" id="RHEA:14965"/>
        <dbReference type="ChEBI" id="CHEBI:15377"/>
        <dbReference type="ChEBI" id="CHEBI:15378"/>
        <dbReference type="ChEBI" id="CHEBI:29067"/>
        <dbReference type="ChEBI" id="CHEBI:43474"/>
        <dbReference type="ChEBI" id="CHEBI:59918"/>
        <dbReference type="EC" id="3.6.1.7"/>
    </reaction>
</comment>
<reference evidence="7 8" key="1">
    <citation type="journal article" date="2010" name="BMC Genomics">
        <title>Comparative genomics and proteomics of Helicobacter mustelae, an ulcerogenic and carcinogenic gastric pathogen.</title>
        <authorList>
            <person name="O'Toole P.W."/>
            <person name="Snelling W.J."/>
            <person name="Canchaya C."/>
            <person name="Forde B.M."/>
            <person name="Hardie K.R."/>
            <person name="Josenhans C."/>
            <person name="Graham R.L.J."/>
            <person name="McMullan G."/>
            <person name="Parkhill J."/>
            <person name="Belda E."/>
            <person name="Bentley S.D."/>
        </authorList>
    </citation>
    <scope>NUCLEOTIDE SEQUENCE [LARGE SCALE GENOMIC DNA]</scope>
    <source>
        <strain evidence="8">ATCC 43772 / LMG 18044 / NCTC 12198 / 12198</strain>
    </source>
</reference>
<dbReference type="PANTHER" id="PTHR47268:SF4">
    <property type="entry name" value="ACYLPHOSPHATASE"/>
    <property type="match status" value="1"/>
</dbReference>
<evidence type="ECO:0000313" key="7">
    <source>
        <dbReference type="EMBL" id="CBG39721.1"/>
    </source>
</evidence>
<sequence length="90" mass="10167">MTLHILISGVVQGVGYRNFAQKKARELEITGSIRNLEDFRVEVYASAADMEFLNAFVSLLKIGPERARVDTVQTKIIPPKAFQDFVILRD</sequence>
<dbReference type="PROSITE" id="PS51160">
    <property type="entry name" value="ACYLPHOSPHATASE_3"/>
    <property type="match status" value="1"/>
</dbReference>
<dbReference type="EMBL" id="FN555004">
    <property type="protein sequence ID" value="CBG39721.1"/>
    <property type="molecule type" value="Genomic_DNA"/>
</dbReference>
<dbReference type="STRING" id="679897.HMU04590"/>
<dbReference type="AlphaFoldDB" id="D3UGV0"/>
<dbReference type="Proteomes" id="UP000001522">
    <property type="component" value="Chromosome"/>
</dbReference>